<protein>
    <submittedName>
        <fullName evidence="1">Uncharacterized protein</fullName>
    </submittedName>
</protein>
<dbReference type="EMBL" id="KX077885">
    <property type="protein sequence ID" value="ANJ64217.1"/>
    <property type="molecule type" value="Genomic_DNA"/>
</dbReference>
<dbReference type="AlphaFoldDB" id="A0A1X9I1U3"/>
<reference evidence="1" key="1">
    <citation type="journal article" date="2016" name="Front. Cell. Infect. Microbiol.">
        <title>Evolution and Diversity of the Antimicrobial Resistance Associated Mobilome in Streptococcus suis: A Probable Mobile Genetic Elements Reservoir for Other Streptococci.</title>
        <authorList>
            <person name="Huang J."/>
            <person name="Ma J."/>
            <person name="Shang K."/>
            <person name="Hu X."/>
            <person name="Liang Y."/>
            <person name="Li D."/>
            <person name="Wu Z."/>
            <person name="Dai L."/>
            <person name="Chen L."/>
            <person name="Wang L."/>
        </authorList>
    </citation>
    <scope>NUCLEOTIDE SEQUENCE</scope>
    <source>
        <strain evidence="1">LP081102</strain>
    </source>
</reference>
<accession>A0A1X9I1U3</accession>
<name>A0A1X9I1U3_STRSU</name>
<sequence length="49" mass="5708">MYKLEKNGKWSNLDQQIIKKEEFNLLLSESFKNPSFGITPKRSANSFNS</sequence>
<organism evidence="1">
    <name type="scientific">Streptococcus suis</name>
    <dbReference type="NCBI Taxonomy" id="1307"/>
    <lineage>
        <taxon>Bacteria</taxon>
        <taxon>Bacillati</taxon>
        <taxon>Bacillota</taxon>
        <taxon>Bacilli</taxon>
        <taxon>Lactobacillales</taxon>
        <taxon>Streptococcaceae</taxon>
        <taxon>Streptococcus</taxon>
    </lineage>
</organism>
<evidence type="ECO:0000313" key="1">
    <source>
        <dbReference type="EMBL" id="ANJ64217.1"/>
    </source>
</evidence>
<proteinExistence type="predicted"/>